<dbReference type="SUPFAM" id="SSF81383">
    <property type="entry name" value="F-box domain"/>
    <property type="match status" value="1"/>
</dbReference>
<feature type="compositionally biased region" description="Polar residues" evidence="1">
    <location>
        <begin position="450"/>
        <end position="476"/>
    </location>
</feature>
<dbReference type="Gene3D" id="3.80.10.10">
    <property type="entry name" value="Ribonuclease Inhibitor"/>
    <property type="match status" value="1"/>
</dbReference>
<dbReference type="AlphaFoldDB" id="A0A9P4HE02"/>
<dbReference type="InterPro" id="IPR036047">
    <property type="entry name" value="F-box-like_dom_sf"/>
</dbReference>
<organism evidence="3 4">
    <name type="scientific">Setomelanomma holmii</name>
    <dbReference type="NCBI Taxonomy" id="210430"/>
    <lineage>
        <taxon>Eukaryota</taxon>
        <taxon>Fungi</taxon>
        <taxon>Dikarya</taxon>
        <taxon>Ascomycota</taxon>
        <taxon>Pezizomycotina</taxon>
        <taxon>Dothideomycetes</taxon>
        <taxon>Pleosporomycetidae</taxon>
        <taxon>Pleosporales</taxon>
        <taxon>Pleosporineae</taxon>
        <taxon>Phaeosphaeriaceae</taxon>
        <taxon>Setomelanomma</taxon>
    </lineage>
</organism>
<keyword evidence="4" id="KW-1185">Reference proteome</keyword>
<name>A0A9P4HE02_9PLEO</name>
<feature type="region of interest" description="Disordered" evidence="1">
    <location>
        <begin position="450"/>
        <end position="479"/>
    </location>
</feature>
<gene>
    <name evidence="3" type="ORF">EK21DRAFT_99871</name>
</gene>
<dbReference type="Proteomes" id="UP000799777">
    <property type="component" value="Unassembled WGS sequence"/>
</dbReference>
<evidence type="ECO:0000313" key="4">
    <source>
        <dbReference type="Proteomes" id="UP000799777"/>
    </source>
</evidence>
<dbReference type="InterPro" id="IPR001810">
    <property type="entry name" value="F-box_dom"/>
</dbReference>
<dbReference type="Pfam" id="PF12937">
    <property type="entry name" value="F-box-like"/>
    <property type="match status" value="1"/>
</dbReference>
<reference evidence="3" key="1">
    <citation type="journal article" date="2020" name="Stud. Mycol.">
        <title>101 Dothideomycetes genomes: a test case for predicting lifestyles and emergence of pathogens.</title>
        <authorList>
            <person name="Haridas S."/>
            <person name="Albert R."/>
            <person name="Binder M."/>
            <person name="Bloem J."/>
            <person name="Labutti K."/>
            <person name="Salamov A."/>
            <person name="Andreopoulos B."/>
            <person name="Baker S."/>
            <person name="Barry K."/>
            <person name="Bills G."/>
            <person name="Bluhm B."/>
            <person name="Cannon C."/>
            <person name="Castanera R."/>
            <person name="Culley D."/>
            <person name="Daum C."/>
            <person name="Ezra D."/>
            <person name="Gonzalez J."/>
            <person name="Henrissat B."/>
            <person name="Kuo A."/>
            <person name="Liang C."/>
            <person name="Lipzen A."/>
            <person name="Lutzoni F."/>
            <person name="Magnuson J."/>
            <person name="Mondo S."/>
            <person name="Nolan M."/>
            <person name="Ohm R."/>
            <person name="Pangilinan J."/>
            <person name="Park H.-J."/>
            <person name="Ramirez L."/>
            <person name="Alfaro M."/>
            <person name="Sun H."/>
            <person name="Tritt A."/>
            <person name="Yoshinaga Y."/>
            <person name="Zwiers L.-H."/>
            <person name="Turgeon B."/>
            <person name="Goodwin S."/>
            <person name="Spatafora J."/>
            <person name="Crous P."/>
            <person name="Grigoriev I."/>
        </authorList>
    </citation>
    <scope>NUCLEOTIDE SEQUENCE</scope>
    <source>
        <strain evidence="3">CBS 110217</strain>
    </source>
</reference>
<evidence type="ECO:0000313" key="3">
    <source>
        <dbReference type="EMBL" id="KAF2031326.1"/>
    </source>
</evidence>
<evidence type="ECO:0000259" key="2">
    <source>
        <dbReference type="Pfam" id="PF12937"/>
    </source>
</evidence>
<evidence type="ECO:0000256" key="1">
    <source>
        <dbReference type="SAM" id="MobiDB-lite"/>
    </source>
</evidence>
<dbReference type="InterPro" id="IPR032675">
    <property type="entry name" value="LRR_dom_sf"/>
</dbReference>
<protein>
    <recommendedName>
        <fullName evidence="2">F-box domain-containing protein</fullName>
    </recommendedName>
</protein>
<proteinExistence type="predicted"/>
<dbReference type="EMBL" id="ML978182">
    <property type="protein sequence ID" value="KAF2031326.1"/>
    <property type="molecule type" value="Genomic_DNA"/>
</dbReference>
<dbReference type="OrthoDB" id="408631at2759"/>
<feature type="domain" description="F-box" evidence="2">
    <location>
        <begin position="20"/>
        <end position="50"/>
    </location>
</feature>
<dbReference type="SUPFAM" id="SSF52047">
    <property type="entry name" value="RNI-like"/>
    <property type="match status" value="1"/>
</dbReference>
<comment type="caution">
    <text evidence="3">The sequence shown here is derived from an EMBL/GenBank/DDBJ whole genome shotgun (WGS) entry which is preliminary data.</text>
</comment>
<accession>A0A9P4HE02</accession>
<sequence>MDDLLPSYESAIHQDPWALVAQYLPSETLCCAALVCRAWHGIMTPQLWGNPASHFGVQNDTVYVALTRFKRILPYVRPSVRDLTHTLQFPPAHAEIYGGPHAEWLRDCLEYLPRLQCLLVNGLPFFDHSALLCLRHTSLKRRTQYSPPDPVYGLRLLDASGCSNATSMGLAEALRHVPSLVSLDLSRTPAAKDESVMSKLRYLVNLRLLSLKGLGLKDADFELIARSIGTRVRSLEVSDNYLTDTSARLLLEHCVKEDAIENHRTLGPLSPVEHDRLNGDVDSFESENVVGHVRRKLTTGFVGSLAVEDARDVGITHLYLSKNAFTVEGVSGLLRSKRVQVLDIGTLATVLERPYSSGTFESAGELELPGVAKLTPTLSRYAAAKLKYLRINYEVVTEDAPSDAIASPRAELGGDPGRHTPSNAHELEAFATPTPELDTEDTAIFELSGESNHPTELSGESSLMTDRPKMTSTAGASRNVKGRSIHAPTIEVTAETHEVKRGAAYAPEPVHLDCPPSPVSPLQSPHKFQFPTFQESRHDSALLSPLLPTSADRGRLSISKGTPNRSRHNSIHYVEDRQARLDHRQSQENCLHPGMIPKVHTLVLTDVPTSTSNPEVVKRLIQYIDDAAEEAAIARQRARHTYVLPPGRTRATAEREYAHNLFGLRRLVLEMAPPRAAPKKVSSSWRAYPTKSSTEDADSEAFWEAATYDFSFFGDEECGLPDLEPGRTVPLTAMSGLELAPERPKPPLQAKPDVGSRPLFDVVSEISKFRKEQKAIYNNLLVMGEYEPEVEGYWPGDVTVIRKAADQDAGELDCYGNRYESGWYYR</sequence>